<evidence type="ECO:0000256" key="1">
    <source>
        <dbReference type="ARBA" id="ARBA00010923"/>
    </source>
</evidence>
<keyword evidence="3" id="KW-0238">DNA-binding</keyword>
<dbReference type="REBASE" id="559434">
    <property type="entry name" value="S.CthTA2A1ORF15945P"/>
</dbReference>
<accession>F5LBE1</accession>
<dbReference type="KEGG" id="cthu:HUR95_15940"/>
<dbReference type="InterPro" id="IPR044946">
    <property type="entry name" value="Restrct_endonuc_typeI_TRD_sf"/>
</dbReference>
<keyword evidence="8" id="KW-1185">Reference proteome</keyword>
<evidence type="ECO:0000313" key="8">
    <source>
        <dbReference type="Proteomes" id="UP000825179"/>
    </source>
</evidence>
<evidence type="ECO:0000313" key="7">
    <source>
        <dbReference type="Proteomes" id="UP000010716"/>
    </source>
</evidence>
<dbReference type="Pfam" id="PF01420">
    <property type="entry name" value="Methylase_S"/>
    <property type="match status" value="2"/>
</dbReference>
<sequence length="349" mass="40734">MDTSLQNELKSVKWKEFKIGDLFKLEKCKCKNASLLKKGGNVPYVGATNNRNGTMYFVHKEESLMTKGNCIVFVQDGEGSMGTSFYKKEDFIGSTTLTVGYNENLNLYTGTFITTISDKVRSKYNFGYKRNLERLKNERIMLPINDDETPNWSFMENFMKEVEKVVKPKMKFEKHQITDNRELDEVEWGEFKIEDIFHIKSGKRLTKKEMKNGKIPFVGSTNRNNGITNFVSNQNNSMDSNVLGVNYNGSVVENFYHPYKCIFSDDVKRLSLKGMVGNKYIYLFIKTMILMQKKKYAYGYKFNGQRMKRQVILLPVTEKGQPDWNFMEQYMKRMENEIYSQINTSCDQS</sequence>
<comment type="similarity">
    <text evidence="1">Belongs to the type-I restriction system S methylase family.</text>
</comment>
<reference evidence="6" key="3">
    <citation type="submission" date="2021-08" db="EMBL/GenBank/DDBJ databases">
        <authorList>
            <person name="de Jong S."/>
            <person name="van den Broek M."/>
            <person name="Merkel A."/>
            <person name="de la Torre Cortes P."/>
            <person name="Kalamorz F."/>
            <person name="Cook G."/>
            <person name="van Loosdrecht M."/>
            <person name="McMillan D."/>
        </authorList>
    </citation>
    <scope>NUCLEOTIDE SEQUENCE</scope>
    <source>
        <strain evidence="6">TA2.A1</strain>
    </source>
</reference>
<reference evidence="6 8" key="2">
    <citation type="journal article" date="2020" name="Extremophiles">
        <title>Genomic analysis of Caldalkalibacillus thermarum TA2.A1 reveals aerobic alkaliphilic metabolism and evolutionary hallmarks linking alkaliphilic bacteria and plant life.</title>
        <authorList>
            <person name="de Jong S.I."/>
            <person name="van den Broek M.A."/>
            <person name="Merkel A.Y."/>
            <person name="de la Torre Cortes P."/>
            <person name="Kalamorz F."/>
            <person name="Cook G.M."/>
            <person name="van Loosdrecht M.C.M."/>
            <person name="McMillan D.G.G."/>
        </authorList>
    </citation>
    <scope>NUCLEOTIDE SEQUENCE [LARGE SCALE GENOMIC DNA]</scope>
    <source>
        <strain evidence="6 8">TA2.A1</strain>
    </source>
</reference>
<feature type="domain" description="Type I restriction modification DNA specificity" evidence="4">
    <location>
        <begin position="12"/>
        <end position="164"/>
    </location>
</feature>
<dbReference type="Proteomes" id="UP000825179">
    <property type="component" value="Chromosome"/>
</dbReference>
<dbReference type="GO" id="GO:0004519">
    <property type="term" value="F:endonuclease activity"/>
    <property type="evidence" value="ECO:0007669"/>
    <property type="project" value="UniProtKB-KW"/>
</dbReference>
<protein>
    <submittedName>
        <fullName evidence="6">Restriction endonuclease subunit S</fullName>
    </submittedName>
</protein>
<name>F5LBE1_CALTT</name>
<gene>
    <name evidence="5" type="ORF">CathTA2_0130</name>
    <name evidence="6" type="ORF">HUR95_15940</name>
</gene>
<evidence type="ECO:0000256" key="2">
    <source>
        <dbReference type="ARBA" id="ARBA00022747"/>
    </source>
</evidence>
<dbReference type="REBASE" id="39077">
    <property type="entry name" value="S.CthTA2ORF129P"/>
</dbReference>
<evidence type="ECO:0000313" key="6">
    <source>
        <dbReference type="EMBL" id="QZT33691.1"/>
    </source>
</evidence>
<dbReference type="EMBL" id="CP082237">
    <property type="protein sequence ID" value="QZT33691.1"/>
    <property type="molecule type" value="Genomic_DNA"/>
</dbReference>
<organism evidence="5 7">
    <name type="scientific">Caldalkalibacillus thermarum (strain TA2.A1)</name>
    <dbReference type="NCBI Taxonomy" id="986075"/>
    <lineage>
        <taxon>Bacteria</taxon>
        <taxon>Bacillati</taxon>
        <taxon>Bacillota</taxon>
        <taxon>Bacilli</taxon>
        <taxon>Bacillales</taxon>
        <taxon>Bacillaceae</taxon>
        <taxon>Caldalkalibacillus</taxon>
    </lineage>
</organism>
<dbReference type="AlphaFoldDB" id="F5LBE1"/>
<dbReference type="OrthoDB" id="1691238at2"/>
<reference evidence="5 7" key="1">
    <citation type="journal article" date="2011" name="J. Bacteriol.">
        <title>Draft genome sequence of the thermoalkaliphilic Caldalkalibacillus thermarum strain TA2.A1.</title>
        <authorList>
            <person name="Kalamorz F."/>
            <person name="Keis S."/>
            <person name="McMillan D.G."/>
            <person name="Olsson K."/>
            <person name="Stanton J.A."/>
            <person name="Stockwell P."/>
            <person name="Black M.A."/>
            <person name="Klingeman D.M."/>
            <person name="Land M.L."/>
            <person name="Han C.S."/>
            <person name="Martin S.L."/>
            <person name="Becher S.A."/>
            <person name="Peddie C.J."/>
            <person name="Morgan H.W."/>
            <person name="Matthies D."/>
            <person name="Preiss L."/>
            <person name="Meier T."/>
            <person name="Brown S.D."/>
            <person name="Cook G.M."/>
        </authorList>
    </citation>
    <scope>NUCLEOTIDE SEQUENCE [LARGE SCALE GENOMIC DNA]</scope>
    <source>
        <strain evidence="5 7">TA2.A1</strain>
    </source>
</reference>
<dbReference type="SUPFAM" id="SSF116734">
    <property type="entry name" value="DNA methylase specificity domain"/>
    <property type="match status" value="2"/>
</dbReference>
<dbReference type="Proteomes" id="UP000010716">
    <property type="component" value="Unassembled WGS sequence"/>
</dbReference>
<keyword evidence="6" id="KW-0255">Endonuclease</keyword>
<keyword evidence="6" id="KW-0378">Hydrolase</keyword>
<feature type="domain" description="Type I restriction modification DNA specificity" evidence="4">
    <location>
        <begin position="186"/>
        <end position="343"/>
    </location>
</feature>
<dbReference type="InterPro" id="IPR000055">
    <property type="entry name" value="Restrct_endonuc_typeI_TRD"/>
</dbReference>
<evidence type="ECO:0000259" key="4">
    <source>
        <dbReference type="Pfam" id="PF01420"/>
    </source>
</evidence>
<evidence type="ECO:0000256" key="3">
    <source>
        <dbReference type="ARBA" id="ARBA00023125"/>
    </source>
</evidence>
<dbReference type="Gene3D" id="3.90.220.20">
    <property type="entry name" value="DNA methylase specificity domains"/>
    <property type="match status" value="2"/>
</dbReference>
<proteinExistence type="inferred from homology"/>
<keyword evidence="2" id="KW-0680">Restriction system</keyword>
<evidence type="ECO:0000313" key="5">
    <source>
        <dbReference type="EMBL" id="EGL81342.1"/>
    </source>
</evidence>
<keyword evidence="6" id="KW-0540">Nuclease</keyword>
<dbReference type="EMBL" id="AFCE01000249">
    <property type="protein sequence ID" value="EGL81342.1"/>
    <property type="molecule type" value="Genomic_DNA"/>
</dbReference>
<dbReference type="GO" id="GO:0003677">
    <property type="term" value="F:DNA binding"/>
    <property type="evidence" value="ECO:0007669"/>
    <property type="project" value="UniProtKB-KW"/>
</dbReference>
<dbReference type="GO" id="GO:0009307">
    <property type="term" value="P:DNA restriction-modification system"/>
    <property type="evidence" value="ECO:0007669"/>
    <property type="project" value="UniProtKB-KW"/>
</dbReference>
<dbReference type="eggNOG" id="COG0732">
    <property type="taxonomic scope" value="Bacteria"/>
</dbReference>
<dbReference type="RefSeq" id="WP_007506682.1">
    <property type="nucleotide sequence ID" value="NZ_AFCE01000249.1"/>
</dbReference>